<feature type="transmembrane region" description="Helical" evidence="2">
    <location>
        <begin position="110"/>
        <end position="129"/>
    </location>
</feature>
<dbReference type="AlphaFoldDB" id="A0AAN6Y7X9"/>
<reference evidence="3" key="2">
    <citation type="submission" date="2023-05" db="EMBL/GenBank/DDBJ databases">
        <authorList>
            <consortium name="Lawrence Berkeley National Laboratory"/>
            <person name="Steindorff A."/>
            <person name="Hensen N."/>
            <person name="Bonometti L."/>
            <person name="Westerberg I."/>
            <person name="Brannstrom I.O."/>
            <person name="Guillou S."/>
            <person name="Cros-Aarteil S."/>
            <person name="Calhoun S."/>
            <person name="Haridas S."/>
            <person name="Kuo A."/>
            <person name="Mondo S."/>
            <person name="Pangilinan J."/>
            <person name="Riley R."/>
            <person name="Labutti K."/>
            <person name="Andreopoulos B."/>
            <person name="Lipzen A."/>
            <person name="Chen C."/>
            <person name="Yanf M."/>
            <person name="Daum C."/>
            <person name="Ng V."/>
            <person name="Clum A."/>
            <person name="Ohm R."/>
            <person name="Martin F."/>
            <person name="Silar P."/>
            <person name="Natvig D."/>
            <person name="Lalanne C."/>
            <person name="Gautier V."/>
            <person name="Ament-Velasquez S.L."/>
            <person name="Kruys A."/>
            <person name="Hutchinson M.I."/>
            <person name="Powell A.J."/>
            <person name="Barry K."/>
            <person name="Miller A.N."/>
            <person name="Grigoriev I.V."/>
            <person name="Debuchy R."/>
            <person name="Gladieux P."/>
            <person name="Thoren M.H."/>
            <person name="Johannesson H."/>
        </authorList>
    </citation>
    <scope>NUCLEOTIDE SEQUENCE</scope>
    <source>
        <strain evidence="3">PSN293</strain>
    </source>
</reference>
<accession>A0AAN6Y7X9</accession>
<name>A0AAN6Y7X9_9PEZI</name>
<feature type="transmembrane region" description="Helical" evidence="2">
    <location>
        <begin position="12"/>
        <end position="33"/>
    </location>
</feature>
<dbReference type="EMBL" id="MU858096">
    <property type="protein sequence ID" value="KAK4214308.1"/>
    <property type="molecule type" value="Genomic_DNA"/>
</dbReference>
<evidence type="ECO:0000256" key="1">
    <source>
        <dbReference type="SAM" id="MobiDB-lite"/>
    </source>
</evidence>
<keyword evidence="2" id="KW-0812">Transmembrane</keyword>
<keyword evidence="4" id="KW-1185">Reference proteome</keyword>
<evidence type="ECO:0000313" key="4">
    <source>
        <dbReference type="Proteomes" id="UP001301769"/>
    </source>
</evidence>
<keyword evidence="2" id="KW-0472">Membrane</keyword>
<feature type="transmembrane region" description="Helical" evidence="2">
    <location>
        <begin position="352"/>
        <end position="375"/>
    </location>
</feature>
<feature type="region of interest" description="Disordered" evidence="1">
    <location>
        <begin position="418"/>
        <end position="439"/>
    </location>
</feature>
<feature type="transmembrane region" description="Helical" evidence="2">
    <location>
        <begin position="521"/>
        <end position="544"/>
    </location>
</feature>
<comment type="caution">
    <text evidence="3">The sequence shown here is derived from an EMBL/GenBank/DDBJ whole genome shotgun (WGS) entry which is preliminary data.</text>
</comment>
<proteinExistence type="predicted"/>
<keyword evidence="2" id="KW-1133">Transmembrane helix</keyword>
<evidence type="ECO:0000256" key="2">
    <source>
        <dbReference type="SAM" id="Phobius"/>
    </source>
</evidence>
<protein>
    <submittedName>
        <fullName evidence="3">Uncharacterized protein</fullName>
    </submittedName>
</protein>
<feature type="transmembrane region" description="Helical" evidence="2">
    <location>
        <begin position="599"/>
        <end position="620"/>
    </location>
</feature>
<feature type="transmembrane region" description="Helical" evidence="2">
    <location>
        <begin position="556"/>
        <end position="578"/>
    </location>
</feature>
<feature type="transmembrane region" description="Helical" evidence="2">
    <location>
        <begin position="323"/>
        <end position="346"/>
    </location>
</feature>
<organism evidence="3 4">
    <name type="scientific">Rhypophila decipiens</name>
    <dbReference type="NCBI Taxonomy" id="261697"/>
    <lineage>
        <taxon>Eukaryota</taxon>
        <taxon>Fungi</taxon>
        <taxon>Dikarya</taxon>
        <taxon>Ascomycota</taxon>
        <taxon>Pezizomycotina</taxon>
        <taxon>Sordariomycetes</taxon>
        <taxon>Sordariomycetidae</taxon>
        <taxon>Sordariales</taxon>
        <taxon>Naviculisporaceae</taxon>
        <taxon>Rhypophila</taxon>
    </lineage>
</organism>
<feature type="transmembrane region" description="Helical" evidence="2">
    <location>
        <begin position="658"/>
        <end position="680"/>
    </location>
</feature>
<gene>
    <name evidence="3" type="ORF">QBC37DRAFT_373198</name>
</gene>
<evidence type="ECO:0000313" key="3">
    <source>
        <dbReference type="EMBL" id="KAK4214308.1"/>
    </source>
</evidence>
<sequence>MACSGSRVCRITLYHAPVWILALISAPSVAYAVDPYSWDDCRDRFDSIRDGTIAEYNGVTQRNIGIFIYNGTPRGLDSSYPRDQYLLLTYEGCKRICGESTIVFNKTTSIVGILATWVFPLAILLGLPFESPHRHRIRRTLSAIGTWLGTPQTALTASIWNFRSTRECYRRARDAGLRQVSWVDAYYLLSCFNQFELGVGSRGDKVRQTIGPEHGGGVNVDRFTDEEIFLQTLVYGLFRPLSNVSIRAHGHGDADEIPLRELPREAHGPLIDDAVPAHHGPNPRLSGYQRASLTAIEEVEIQLTTELLSALAFQIRMHRRRGVIPTLSSLATFLMAFIFSVVLAFGDLSDSTTIFVLDLGVFFSWLPVLVIFAVVDRNPISSERVANLMSRWLYITYNVRTWAQSARRSVLNPPPAGAAVPEVDPVNNDPITQPPQDPIPTLDAAVRQVSWWYPSMPDRNELGQFQVGSYIGQGRTLEYCGLAAATVHSTMLRGSFSNWTPETPVHYARKISHRLRGRRPLAWHMTALTCLAIVWIEVGLATMADYITPTVGLGCWSLIFLIYGFLSSMSWFLQFLTLPSGQDRWDRVKREVATWLSHTCNGIAVLWIILIVVLLASGVLNNCYCNSCMPGFTGAGGYTDLVSSFGFFRDNYGLTTPWIVAAVVGASIPTMALIVALWWWRTCKLLWAASELGGEGGLPARRQAAINMQWLGE</sequence>
<dbReference type="Proteomes" id="UP001301769">
    <property type="component" value="Unassembled WGS sequence"/>
</dbReference>
<reference evidence="3" key="1">
    <citation type="journal article" date="2023" name="Mol. Phylogenet. Evol.">
        <title>Genome-scale phylogeny and comparative genomics of the fungal order Sordariales.</title>
        <authorList>
            <person name="Hensen N."/>
            <person name="Bonometti L."/>
            <person name="Westerberg I."/>
            <person name="Brannstrom I.O."/>
            <person name="Guillou S."/>
            <person name="Cros-Aarteil S."/>
            <person name="Calhoun S."/>
            <person name="Haridas S."/>
            <person name="Kuo A."/>
            <person name="Mondo S."/>
            <person name="Pangilinan J."/>
            <person name="Riley R."/>
            <person name="LaButti K."/>
            <person name="Andreopoulos B."/>
            <person name="Lipzen A."/>
            <person name="Chen C."/>
            <person name="Yan M."/>
            <person name="Daum C."/>
            <person name="Ng V."/>
            <person name="Clum A."/>
            <person name="Steindorff A."/>
            <person name="Ohm R.A."/>
            <person name="Martin F."/>
            <person name="Silar P."/>
            <person name="Natvig D.O."/>
            <person name="Lalanne C."/>
            <person name="Gautier V."/>
            <person name="Ament-Velasquez S.L."/>
            <person name="Kruys A."/>
            <person name="Hutchinson M.I."/>
            <person name="Powell A.J."/>
            <person name="Barry K."/>
            <person name="Miller A.N."/>
            <person name="Grigoriev I.V."/>
            <person name="Debuchy R."/>
            <person name="Gladieux P."/>
            <person name="Hiltunen Thoren M."/>
            <person name="Johannesson H."/>
        </authorList>
    </citation>
    <scope>NUCLEOTIDE SEQUENCE</scope>
    <source>
        <strain evidence="3">PSN293</strain>
    </source>
</reference>